<dbReference type="InterPro" id="IPR051707">
    <property type="entry name" value="PI-Interact_SigTrans_Reg"/>
</dbReference>
<accession>A0AAD9KAI2</accession>
<feature type="compositionally biased region" description="Low complexity" evidence="1">
    <location>
        <begin position="172"/>
        <end position="196"/>
    </location>
</feature>
<feature type="compositionally biased region" description="Polar residues" evidence="1">
    <location>
        <begin position="415"/>
        <end position="429"/>
    </location>
</feature>
<dbReference type="Pfam" id="PF00169">
    <property type="entry name" value="PH"/>
    <property type="match status" value="1"/>
</dbReference>
<dbReference type="SMART" id="SM00233">
    <property type="entry name" value="PH"/>
    <property type="match status" value="1"/>
</dbReference>
<evidence type="ECO:0000259" key="2">
    <source>
        <dbReference type="PROSITE" id="PS50003"/>
    </source>
</evidence>
<protein>
    <recommendedName>
        <fullName evidence="2">PH domain-containing protein</fullName>
    </recommendedName>
</protein>
<feature type="domain" description="PH" evidence="2">
    <location>
        <begin position="74"/>
        <end position="168"/>
    </location>
</feature>
<comment type="caution">
    <text evidence="3">The sequence shown here is derived from an EMBL/GenBank/DDBJ whole genome shotgun (WGS) entry which is preliminary data.</text>
</comment>
<dbReference type="AlphaFoldDB" id="A0AAD9KAI2"/>
<dbReference type="InterPro" id="IPR001849">
    <property type="entry name" value="PH_domain"/>
</dbReference>
<evidence type="ECO:0000313" key="3">
    <source>
        <dbReference type="EMBL" id="KAK2166888.1"/>
    </source>
</evidence>
<feature type="compositionally biased region" description="Low complexity" evidence="1">
    <location>
        <begin position="385"/>
        <end position="400"/>
    </location>
</feature>
<organism evidence="3 4">
    <name type="scientific">Paralvinella palmiformis</name>
    <dbReference type="NCBI Taxonomy" id="53620"/>
    <lineage>
        <taxon>Eukaryota</taxon>
        <taxon>Metazoa</taxon>
        <taxon>Spiralia</taxon>
        <taxon>Lophotrochozoa</taxon>
        <taxon>Annelida</taxon>
        <taxon>Polychaeta</taxon>
        <taxon>Sedentaria</taxon>
        <taxon>Canalipalpata</taxon>
        <taxon>Terebellida</taxon>
        <taxon>Terebelliformia</taxon>
        <taxon>Alvinellidae</taxon>
        <taxon>Paralvinella</taxon>
    </lineage>
</organism>
<evidence type="ECO:0000313" key="4">
    <source>
        <dbReference type="Proteomes" id="UP001208570"/>
    </source>
</evidence>
<dbReference type="PANTHER" id="PTHR14336">
    <property type="entry name" value="TANDEM PH DOMAIN CONTAINING PROTEIN"/>
    <property type="match status" value="1"/>
</dbReference>
<dbReference type="InterPro" id="IPR011993">
    <property type="entry name" value="PH-like_dom_sf"/>
</dbReference>
<feature type="compositionally biased region" description="Polar residues" evidence="1">
    <location>
        <begin position="228"/>
        <end position="245"/>
    </location>
</feature>
<dbReference type="EMBL" id="JAODUP010000034">
    <property type="protein sequence ID" value="KAK2166888.1"/>
    <property type="molecule type" value="Genomic_DNA"/>
</dbReference>
<feature type="compositionally biased region" description="Basic and acidic residues" evidence="1">
    <location>
        <begin position="403"/>
        <end position="414"/>
    </location>
</feature>
<name>A0AAD9KAI2_9ANNE</name>
<proteinExistence type="predicted"/>
<evidence type="ECO:0000256" key="1">
    <source>
        <dbReference type="SAM" id="MobiDB-lite"/>
    </source>
</evidence>
<reference evidence="3" key="1">
    <citation type="journal article" date="2023" name="Mol. Biol. Evol.">
        <title>Third-Generation Sequencing Reveals the Adaptive Role of the Epigenome in Three Deep-Sea Polychaetes.</title>
        <authorList>
            <person name="Perez M."/>
            <person name="Aroh O."/>
            <person name="Sun Y."/>
            <person name="Lan Y."/>
            <person name="Juniper S.K."/>
            <person name="Young C.R."/>
            <person name="Angers B."/>
            <person name="Qian P.Y."/>
        </authorList>
    </citation>
    <scope>NUCLEOTIDE SEQUENCE</scope>
    <source>
        <strain evidence="3">P08H-3</strain>
    </source>
</reference>
<dbReference type="Gene3D" id="2.30.29.30">
    <property type="entry name" value="Pleckstrin-homology domain (PH domain)/Phosphotyrosine-binding domain (PTB)"/>
    <property type="match status" value="1"/>
</dbReference>
<keyword evidence="4" id="KW-1185">Reference proteome</keyword>
<dbReference type="PANTHER" id="PTHR14336:SF15">
    <property type="entry name" value="DUAL ADAPTER FOR PHOSPHOTYROSINE AND 3-PHOSPHOTYROSINE AND 3-PHOSPHOINOSITIDE"/>
    <property type="match status" value="1"/>
</dbReference>
<gene>
    <name evidence="3" type="ORF">LSH36_34g08005</name>
</gene>
<sequence length="508" mass="57649">MRLKTERLPRLTLYDVMRLKTERLPKLTLYDVMRLKTERLPKLTLYDVMLMMMIYGHFCAQAEKMASIESKEPGPKFQGSLDKQGRMPRTWKKYWFILKDDELTYVKNQDKTINNSQIDMSTVQTVRSINGKYGYPFEVVTKNKTHYLSAVSIQLRDKWIKVLHDSMAWCGRRSSSSTSSTSSTSRLSSTNNPSSRGSCNSVRDEPYSGVPMSPSSRSDHRSSGYGSTTSRLSDLVNGRNQSPSRDSGAEDVMCANPNHAPMTMMRSRHEELRRVSAPLQSEYMIAPINSCTSGDYESVFMPEDFKLTCLEDGYANVNKKKAHSDQSNANDQYASVHESANISISHIVQGYANVKRNTGPKPDQNVPEEDGVRYDDVFDPDRTRSTSSVVMRRSAVSQSSHPDYSDVRCEEEQQRNNSSASYLSDNHSSAVERDSGSNAEVFKLSNFAPIGDLPHARLELMHKTSFDDIRQFLASNRGPTEYYPAVNRNELDGRYVKVLKEYLATRCY</sequence>
<feature type="region of interest" description="Disordered" evidence="1">
    <location>
        <begin position="354"/>
        <end position="434"/>
    </location>
</feature>
<feature type="region of interest" description="Disordered" evidence="1">
    <location>
        <begin position="171"/>
        <end position="255"/>
    </location>
</feature>
<dbReference type="PROSITE" id="PS50003">
    <property type="entry name" value="PH_DOMAIN"/>
    <property type="match status" value="1"/>
</dbReference>
<feature type="compositionally biased region" description="Basic and acidic residues" evidence="1">
    <location>
        <begin position="370"/>
        <end position="384"/>
    </location>
</feature>
<dbReference type="Proteomes" id="UP001208570">
    <property type="component" value="Unassembled WGS sequence"/>
</dbReference>
<dbReference type="SUPFAM" id="SSF50729">
    <property type="entry name" value="PH domain-like"/>
    <property type="match status" value="1"/>
</dbReference>